<sequence length="257" mass="28878">MSTVMDKNRGTAKNDASTKTYVLCEMPADWTSLPVRADPESPPSPNQIAVYRKRGRGQKRTLVYEGYIRPPAQTSTPMSKLHLPPRLGSFRMKHQRLLEKIKAESEAETKIALEQQMNKDSSTNIIAEEEPSIMPGPDESKLQKKVEAIATSETDTDCPLPLVALGRRERLLSAPSESGTEENLECFEPLEDTRVDTVKYTGGYSGNTNYPLPLQILERQESLLPVPPEQGLEFLDDFELDYTDTPEDSFLKFLETI</sequence>
<accession>A0ACB7F373</accession>
<gene>
    <name evidence="1" type="ORF">GBF38_019651</name>
</gene>
<dbReference type="EMBL" id="CM024807">
    <property type="protein sequence ID" value="KAG8008478.1"/>
    <property type="molecule type" value="Genomic_DNA"/>
</dbReference>
<name>A0ACB7F373_NIBAL</name>
<proteinExistence type="predicted"/>
<keyword evidence="2" id="KW-1185">Reference proteome</keyword>
<evidence type="ECO:0000313" key="2">
    <source>
        <dbReference type="Proteomes" id="UP000805704"/>
    </source>
</evidence>
<protein>
    <submittedName>
        <fullName evidence="1">Uncharacterized protein</fullName>
    </submittedName>
</protein>
<evidence type="ECO:0000313" key="1">
    <source>
        <dbReference type="EMBL" id="KAG8008478.1"/>
    </source>
</evidence>
<dbReference type="Proteomes" id="UP000805704">
    <property type="component" value="Chromosome 19"/>
</dbReference>
<organism evidence="1 2">
    <name type="scientific">Nibea albiflora</name>
    <name type="common">Yellow drum</name>
    <name type="synonym">Corvina albiflora</name>
    <dbReference type="NCBI Taxonomy" id="240163"/>
    <lineage>
        <taxon>Eukaryota</taxon>
        <taxon>Metazoa</taxon>
        <taxon>Chordata</taxon>
        <taxon>Craniata</taxon>
        <taxon>Vertebrata</taxon>
        <taxon>Euteleostomi</taxon>
        <taxon>Actinopterygii</taxon>
        <taxon>Neopterygii</taxon>
        <taxon>Teleostei</taxon>
        <taxon>Neoteleostei</taxon>
        <taxon>Acanthomorphata</taxon>
        <taxon>Eupercaria</taxon>
        <taxon>Sciaenidae</taxon>
        <taxon>Nibea</taxon>
    </lineage>
</organism>
<comment type="caution">
    <text evidence="1">The sequence shown here is derived from an EMBL/GenBank/DDBJ whole genome shotgun (WGS) entry which is preliminary data.</text>
</comment>
<reference evidence="1" key="1">
    <citation type="submission" date="2020-04" db="EMBL/GenBank/DDBJ databases">
        <title>A chromosome-scale assembly and high-density genetic map of the yellow drum (Nibea albiflora) genome.</title>
        <authorList>
            <person name="Xu D."/>
            <person name="Zhang W."/>
            <person name="Chen R."/>
            <person name="Tan P."/>
            <person name="Wang L."/>
            <person name="Song H."/>
            <person name="Tian L."/>
            <person name="Zhu Q."/>
            <person name="Wang B."/>
        </authorList>
    </citation>
    <scope>NUCLEOTIDE SEQUENCE</scope>
    <source>
        <strain evidence="1">ZJHYS-2018</strain>
    </source>
</reference>